<dbReference type="PATRIC" id="fig|1543721.4.peg.520"/>
<dbReference type="Gene3D" id="3.40.50.2300">
    <property type="match status" value="2"/>
</dbReference>
<keyword evidence="2 3" id="KW-0732">Signal</keyword>
<dbReference type="PANTHER" id="PTHR30483">
    <property type="entry name" value="LEUCINE-SPECIFIC-BINDING PROTEIN"/>
    <property type="match status" value="1"/>
</dbReference>
<protein>
    <submittedName>
        <fullName evidence="5">Branched-chain amino acid ABC transporter substrate-binding protein</fullName>
    </submittedName>
</protein>
<organism evidence="5 6">
    <name type="scientific">Sedimenticola thiotaurini</name>
    <dbReference type="NCBI Taxonomy" id="1543721"/>
    <lineage>
        <taxon>Bacteria</taxon>
        <taxon>Pseudomonadati</taxon>
        <taxon>Pseudomonadota</taxon>
        <taxon>Gammaproteobacteria</taxon>
        <taxon>Chromatiales</taxon>
        <taxon>Sedimenticolaceae</taxon>
        <taxon>Sedimenticola</taxon>
    </lineage>
</organism>
<proteinExistence type="inferred from homology"/>
<dbReference type="Proteomes" id="UP000034410">
    <property type="component" value="Chromosome"/>
</dbReference>
<evidence type="ECO:0000313" key="6">
    <source>
        <dbReference type="Proteomes" id="UP000034410"/>
    </source>
</evidence>
<dbReference type="PANTHER" id="PTHR30483:SF38">
    <property type="entry name" value="BLR7848 PROTEIN"/>
    <property type="match status" value="1"/>
</dbReference>
<dbReference type="InterPro" id="IPR028082">
    <property type="entry name" value="Peripla_BP_I"/>
</dbReference>
<evidence type="ECO:0000259" key="4">
    <source>
        <dbReference type="Pfam" id="PF13458"/>
    </source>
</evidence>
<dbReference type="Pfam" id="PF13458">
    <property type="entry name" value="Peripla_BP_6"/>
    <property type="match status" value="1"/>
</dbReference>
<keyword evidence="6" id="KW-1185">Reference proteome</keyword>
<dbReference type="EMBL" id="CP011412">
    <property type="protein sequence ID" value="AKH22003.1"/>
    <property type="molecule type" value="Genomic_DNA"/>
</dbReference>
<dbReference type="InterPro" id="IPR028081">
    <property type="entry name" value="Leu-bd"/>
</dbReference>
<dbReference type="KEGG" id="seds:AAY24_02475"/>
<evidence type="ECO:0000256" key="1">
    <source>
        <dbReference type="ARBA" id="ARBA00010062"/>
    </source>
</evidence>
<reference evidence="5 6" key="1">
    <citation type="journal article" date="2015" name="Genome Announc.">
        <title>Complete Genome Sequence of Sedimenticola thiotaurini Strain SIP-G1, a Polyphosphate- and Polyhydroxyalkanoate-Accumulating Sulfur-Oxidizing Gammaproteobacterium Isolated from Salt Marsh Sediments.</title>
        <authorList>
            <person name="Flood B.E."/>
            <person name="Jones D.S."/>
            <person name="Bailey J.V."/>
        </authorList>
    </citation>
    <scope>NUCLEOTIDE SEQUENCE [LARGE SCALE GENOMIC DNA]</scope>
    <source>
        <strain evidence="5 6">SIP-G1</strain>
    </source>
</reference>
<evidence type="ECO:0000313" key="5">
    <source>
        <dbReference type="EMBL" id="AKH22003.1"/>
    </source>
</evidence>
<feature type="domain" description="Leucine-binding protein" evidence="4">
    <location>
        <begin position="27"/>
        <end position="390"/>
    </location>
</feature>
<dbReference type="InterPro" id="IPR051010">
    <property type="entry name" value="BCAA_transport"/>
</dbReference>
<comment type="similarity">
    <text evidence="1">Belongs to the leucine-binding protein family.</text>
</comment>
<dbReference type="SUPFAM" id="SSF53822">
    <property type="entry name" value="Periplasmic binding protein-like I"/>
    <property type="match status" value="1"/>
</dbReference>
<evidence type="ECO:0000256" key="3">
    <source>
        <dbReference type="SAM" id="SignalP"/>
    </source>
</evidence>
<name>A0A0F7K4T9_9GAMM</name>
<dbReference type="AlphaFoldDB" id="A0A0F7K4T9"/>
<accession>A0A0F7K4T9</accession>
<dbReference type="OrthoDB" id="24024at2"/>
<feature type="chain" id="PRO_5002517544" evidence="3">
    <location>
        <begin position="25"/>
        <end position="414"/>
    </location>
</feature>
<sequence>MHKNIISIAVSSALLAFGAGNVVAEESIQVGHLAAYTGPTSDVGKPYGQGIADAMSYINAHGGINGKMLDFDTVDYSYNAPRAVSTYKKWMSGNKPVAIQGWGTADTEALVKFVTRDKIFFMSASYSSHLTDPTGKSKYVKSPAPYNFFYGPSYSDGCRAVVQWAAEDWKNKGGQGTPKYVHMGDNHPYPNSPKVACEAYAKELGFEVLNPIVYSLKPGDFKAQCLSLKDSGANYAYLANTSGSNISLLKSCKTVGVDTQFLSNIWGWDENAMKATGSDGNGLAWVVAASTWYDDVPGMKTVKEISKISDPSGEEARPLHYMRGVCTAMFMRDAMLAADKAGKITGPTLKAAMEKMTDHVPAGMEGVCAPHTWTDQDHRGNLNVMVYRSIDGDTLKMEKIYTADLPRRDDWLGM</sequence>
<gene>
    <name evidence="5" type="ORF">AAY24_02475</name>
</gene>
<feature type="signal peptide" evidence="3">
    <location>
        <begin position="1"/>
        <end position="24"/>
    </location>
</feature>
<dbReference type="RefSeq" id="WP_046860952.1">
    <property type="nucleotide sequence ID" value="NZ_CP011412.1"/>
</dbReference>
<evidence type="ECO:0000256" key="2">
    <source>
        <dbReference type="ARBA" id="ARBA00022729"/>
    </source>
</evidence>
<dbReference type="CDD" id="cd06334">
    <property type="entry name" value="PBP1_ABC_ligand_binding-like"/>
    <property type="match status" value="1"/>
</dbReference>